<accession>X1JPL5</accession>
<keyword evidence="2 5" id="KW-0812">Transmembrane</keyword>
<evidence type="ECO:0000256" key="3">
    <source>
        <dbReference type="ARBA" id="ARBA00022989"/>
    </source>
</evidence>
<dbReference type="GO" id="GO:0140359">
    <property type="term" value="F:ABC-type transporter activity"/>
    <property type="evidence" value="ECO:0007669"/>
    <property type="project" value="InterPro"/>
</dbReference>
<feature type="transmembrane region" description="Helical" evidence="5">
    <location>
        <begin position="7"/>
        <end position="31"/>
    </location>
</feature>
<evidence type="ECO:0000313" key="7">
    <source>
        <dbReference type="EMBL" id="GAH95972.1"/>
    </source>
</evidence>
<evidence type="ECO:0000256" key="2">
    <source>
        <dbReference type="ARBA" id="ARBA00022692"/>
    </source>
</evidence>
<reference evidence="7" key="1">
    <citation type="journal article" date="2014" name="Front. Microbiol.">
        <title>High frequency of phylogenetically diverse reductive dehalogenase-homologous genes in deep subseafloor sedimentary metagenomes.</title>
        <authorList>
            <person name="Kawai M."/>
            <person name="Futagami T."/>
            <person name="Toyoda A."/>
            <person name="Takaki Y."/>
            <person name="Nishi S."/>
            <person name="Hori S."/>
            <person name="Arai W."/>
            <person name="Tsubouchi T."/>
            <person name="Morono Y."/>
            <person name="Uchiyama I."/>
            <person name="Ito T."/>
            <person name="Fujiyama A."/>
            <person name="Inagaki F."/>
            <person name="Takami H."/>
        </authorList>
    </citation>
    <scope>NUCLEOTIDE SEQUENCE</scope>
    <source>
        <strain evidence="7">Expedition CK06-06</strain>
    </source>
</reference>
<dbReference type="Pfam" id="PF01061">
    <property type="entry name" value="ABC2_membrane"/>
    <property type="match status" value="1"/>
</dbReference>
<gene>
    <name evidence="7" type="ORF">S03H2_70686</name>
</gene>
<keyword evidence="3 5" id="KW-1133">Transmembrane helix</keyword>
<evidence type="ECO:0000259" key="6">
    <source>
        <dbReference type="Pfam" id="PF01061"/>
    </source>
</evidence>
<dbReference type="InterPro" id="IPR013525">
    <property type="entry name" value="ABC2_TM"/>
</dbReference>
<feature type="non-terminal residue" evidence="7">
    <location>
        <position position="1"/>
    </location>
</feature>
<comment type="subcellular location">
    <subcellularLocation>
        <location evidence="1">Membrane</location>
        <topology evidence="1">Multi-pass membrane protein</topology>
    </subcellularLocation>
</comment>
<proteinExistence type="predicted"/>
<feature type="domain" description="ABC-2 type transporter transmembrane" evidence="6">
    <location>
        <begin position="2"/>
        <end position="106"/>
    </location>
</feature>
<evidence type="ECO:0000256" key="1">
    <source>
        <dbReference type="ARBA" id="ARBA00004141"/>
    </source>
</evidence>
<feature type="transmembrane region" description="Helical" evidence="5">
    <location>
        <begin position="70"/>
        <end position="87"/>
    </location>
</feature>
<evidence type="ECO:0000256" key="5">
    <source>
        <dbReference type="SAM" id="Phobius"/>
    </source>
</evidence>
<dbReference type="EMBL" id="BARU01047053">
    <property type="protein sequence ID" value="GAH95972.1"/>
    <property type="molecule type" value="Genomic_DNA"/>
</dbReference>
<sequence length="112" mass="12306">DIILSKLIANTVIMIMQATEIFVMTSFFGLYSLGSLFNFYLVLIMIGFSGIAIGLCISAISPTEQGANQMYLMLFIIIIIFSGTIMPPESLGSARFLSDMLPLTPFLLIKII</sequence>
<evidence type="ECO:0000256" key="4">
    <source>
        <dbReference type="ARBA" id="ARBA00023136"/>
    </source>
</evidence>
<keyword evidence="4 5" id="KW-0472">Membrane</keyword>
<comment type="caution">
    <text evidence="7">The sequence shown here is derived from an EMBL/GenBank/DDBJ whole genome shotgun (WGS) entry which is preliminary data.</text>
</comment>
<name>X1JPL5_9ZZZZ</name>
<dbReference type="GO" id="GO:0016020">
    <property type="term" value="C:membrane"/>
    <property type="evidence" value="ECO:0007669"/>
    <property type="project" value="UniProtKB-SubCell"/>
</dbReference>
<dbReference type="AlphaFoldDB" id="X1JPL5"/>
<feature type="transmembrane region" description="Helical" evidence="5">
    <location>
        <begin position="37"/>
        <end position="58"/>
    </location>
</feature>
<protein>
    <recommendedName>
        <fullName evidence="6">ABC-2 type transporter transmembrane domain-containing protein</fullName>
    </recommendedName>
</protein>
<organism evidence="7">
    <name type="scientific">marine sediment metagenome</name>
    <dbReference type="NCBI Taxonomy" id="412755"/>
    <lineage>
        <taxon>unclassified sequences</taxon>
        <taxon>metagenomes</taxon>
        <taxon>ecological metagenomes</taxon>
    </lineage>
</organism>